<reference evidence="2 3" key="1">
    <citation type="journal article" date="2010" name="Stand. Genomic Sci.">
        <title>Complete genome sequence of Methanoplanus petrolearius type strain (SEBR 4847).</title>
        <authorList>
            <person name="Brambilla E."/>
            <person name="Djao O.D."/>
            <person name="Daligault H."/>
            <person name="Lapidus A."/>
            <person name="Lucas S."/>
            <person name="Hammon N."/>
            <person name="Nolan M."/>
            <person name="Tice H."/>
            <person name="Cheng J.F."/>
            <person name="Han C."/>
            <person name="Tapia R."/>
            <person name="Goodwin L."/>
            <person name="Pitluck S."/>
            <person name="Liolios K."/>
            <person name="Ivanova N."/>
            <person name="Mavromatis K."/>
            <person name="Mikhailova N."/>
            <person name="Pati A."/>
            <person name="Chen A."/>
            <person name="Palaniappan K."/>
            <person name="Land M."/>
            <person name="Hauser L."/>
            <person name="Chang Y.J."/>
            <person name="Jeffries C.D."/>
            <person name="Rohde M."/>
            <person name="Spring S."/>
            <person name="Sikorski J."/>
            <person name="Goker M."/>
            <person name="Woyke T."/>
            <person name="Bristow J."/>
            <person name="Eisen J.A."/>
            <person name="Markowitz V."/>
            <person name="Hugenholtz P."/>
            <person name="Kyrpides N.C."/>
            <person name="Klenk H.P."/>
        </authorList>
    </citation>
    <scope>NUCLEOTIDE SEQUENCE [LARGE SCALE GENOMIC DNA]</scope>
    <source>
        <strain evidence="3">DSM 11571 / OCM 486 / SEBR 4847</strain>
    </source>
</reference>
<keyword evidence="2" id="KW-0808">Transferase</keyword>
<name>E1RHF2_METP4</name>
<dbReference type="EC" id="2.8.1.7" evidence="2"/>
<dbReference type="Pfam" id="PF00266">
    <property type="entry name" value="Aminotran_5"/>
    <property type="match status" value="1"/>
</dbReference>
<dbReference type="STRING" id="679926.Mpet_2792"/>
<evidence type="ECO:0000313" key="3">
    <source>
        <dbReference type="Proteomes" id="UP000006565"/>
    </source>
</evidence>
<sequence>MTLKYINRDAGTFQVNPVDDEMIYLNNAATTWPKPDCVKDAVMECISMPVYEPGRTTMKEQTDYPYETRKRVADFFSSGRPENVIFTQNATDSLNMAIHGRVLEAGGRMHVITSDLEHNSVLRPLFTLRRAGKIDLSIIPSKDGIIDPEMVAEAVRPDTGMAVFNHGSNVLGTVQDLESIGRILSTEDIFFVIDAAQTAGLVTVDFEKIHADALAFTGHKYLFGIAGIGGLVIRSPEKLAPVRQGGTGADSSNVYMGDVPPEKFEAGTHNYPGIASLYAGLDFINRSGPGEIRRKSLEMTDMIIGGISGCDRVKVYNKDPALPIVLFNIDGIDCEDTGFMLSNVYSIVSRSGLHCSPLVHNSIDGGRGAVRLSLSCMNTVEECEKTVKAILEIAQYED</sequence>
<dbReference type="AlphaFoldDB" id="E1RHF2"/>
<dbReference type="SUPFAM" id="SSF53383">
    <property type="entry name" value="PLP-dependent transferases"/>
    <property type="match status" value="1"/>
</dbReference>
<accession>E1RHF2</accession>
<organism evidence="2 3">
    <name type="scientific">Methanolacinia petrolearia (strain DSM 11571 / OCM 486 / SEBR 4847)</name>
    <name type="common">Methanoplanus petrolearius</name>
    <dbReference type="NCBI Taxonomy" id="679926"/>
    <lineage>
        <taxon>Archaea</taxon>
        <taxon>Methanobacteriati</taxon>
        <taxon>Methanobacteriota</taxon>
        <taxon>Stenosarchaea group</taxon>
        <taxon>Methanomicrobia</taxon>
        <taxon>Methanomicrobiales</taxon>
        <taxon>Methanomicrobiaceae</taxon>
        <taxon>Methanolacinia</taxon>
    </lineage>
</organism>
<dbReference type="GO" id="GO:0031071">
    <property type="term" value="F:cysteine desulfurase activity"/>
    <property type="evidence" value="ECO:0007669"/>
    <property type="project" value="UniProtKB-EC"/>
</dbReference>
<gene>
    <name evidence="2" type="ordered locus">Mpet_2792</name>
</gene>
<dbReference type="InterPro" id="IPR015424">
    <property type="entry name" value="PyrdxlP-dep_Trfase"/>
</dbReference>
<dbReference type="InterPro" id="IPR000192">
    <property type="entry name" value="Aminotrans_V_dom"/>
</dbReference>
<evidence type="ECO:0000313" key="2">
    <source>
        <dbReference type="EMBL" id="ADN37535.1"/>
    </source>
</evidence>
<dbReference type="EMBL" id="CP002117">
    <property type="protein sequence ID" value="ADN37535.1"/>
    <property type="molecule type" value="Genomic_DNA"/>
</dbReference>
<dbReference type="InterPro" id="IPR015421">
    <property type="entry name" value="PyrdxlP-dep_Trfase_major"/>
</dbReference>
<dbReference type="Proteomes" id="UP000006565">
    <property type="component" value="Chromosome"/>
</dbReference>
<dbReference type="HOGENOM" id="CLU_003433_2_4_2"/>
<dbReference type="KEGG" id="mpi:Mpet_2792"/>
<dbReference type="Gene3D" id="3.40.640.10">
    <property type="entry name" value="Type I PLP-dependent aspartate aminotransferase-like (Major domain)"/>
    <property type="match status" value="1"/>
</dbReference>
<dbReference type="InterPro" id="IPR015422">
    <property type="entry name" value="PyrdxlP-dep_Trfase_small"/>
</dbReference>
<feature type="domain" description="Aminotransferase class V" evidence="1">
    <location>
        <begin position="23"/>
        <end position="384"/>
    </location>
</feature>
<dbReference type="eggNOG" id="arCOG00065">
    <property type="taxonomic scope" value="Archaea"/>
</dbReference>
<dbReference type="PANTHER" id="PTHR43586">
    <property type="entry name" value="CYSTEINE DESULFURASE"/>
    <property type="match status" value="1"/>
</dbReference>
<evidence type="ECO:0000259" key="1">
    <source>
        <dbReference type="Pfam" id="PF00266"/>
    </source>
</evidence>
<protein>
    <submittedName>
        <fullName evidence="2">Cysteine desulfurase</fullName>
        <ecNumber evidence="2">2.8.1.7</ecNumber>
    </submittedName>
</protein>
<dbReference type="Gene3D" id="3.90.1150.10">
    <property type="entry name" value="Aspartate Aminotransferase, domain 1"/>
    <property type="match status" value="1"/>
</dbReference>
<dbReference type="PANTHER" id="PTHR43586:SF4">
    <property type="entry name" value="ISOPENICILLIN N EPIMERASE"/>
    <property type="match status" value="1"/>
</dbReference>
<keyword evidence="3" id="KW-1185">Reference proteome</keyword>
<proteinExistence type="predicted"/>